<reference evidence="6" key="1">
    <citation type="submission" date="2025-08" db="UniProtKB">
        <authorList>
            <consortium name="Ensembl"/>
        </authorList>
    </citation>
    <scope>IDENTIFICATION</scope>
</reference>
<sequence length="181" mass="21034">HKDWQRGMDTWFNQRKAWQVKSRHIAPHPESSPIRPIVRCPTVRYHTKVRAGRGFSLEELRVARIHNKVTCSISISVDPRRQNKFIKSLQANVQHLKEYRSKLVLFPRKPSAPKKGYSSAEELKLATQLTGPVIPIWKVYKKEKAKVITEEEKNFKAFASLCMAQTNAWLFAAEQDVEKKK</sequence>
<dbReference type="GO" id="GO:0003723">
    <property type="term" value="F:RNA binding"/>
    <property type="evidence" value="ECO:0007669"/>
    <property type="project" value="TreeGrafter"/>
</dbReference>
<evidence type="ECO:0000256" key="3">
    <source>
        <dbReference type="ARBA" id="ARBA00023274"/>
    </source>
</evidence>
<dbReference type="GO" id="GO:0022625">
    <property type="term" value="C:cytosolic large ribosomal subunit"/>
    <property type="evidence" value="ECO:0007669"/>
    <property type="project" value="TreeGrafter"/>
</dbReference>
<evidence type="ECO:0000313" key="6">
    <source>
        <dbReference type="Ensembl" id="ENSCGRP00001006225.1"/>
    </source>
</evidence>
<name>A0A8C2LM30_CRIGR</name>
<accession>A0A8C2LM30</accession>
<dbReference type="PANTHER" id="PTHR11722:SF0">
    <property type="entry name" value="LARGE RIBOSOMAL SUBUNIT PROTEIN EL13"/>
    <property type="match status" value="1"/>
</dbReference>
<dbReference type="InterPro" id="IPR001380">
    <property type="entry name" value="Ribosomal_eL13"/>
</dbReference>
<evidence type="ECO:0000256" key="1">
    <source>
        <dbReference type="ARBA" id="ARBA00005640"/>
    </source>
</evidence>
<dbReference type="Gene3D" id="1.20.5.110">
    <property type="match status" value="1"/>
</dbReference>
<evidence type="ECO:0000313" key="7">
    <source>
        <dbReference type="Proteomes" id="UP000694386"/>
    </source>
</evidence>
<keyword evidence="2" id="KW-0689">Ribosomal protein</keyword>
<evidence type="ECO:0000256" key="5">
    <source>
        <dbReference type="ARBA" id="ARBA00035321"/>
    </source>
</evidence>
<comment type="similarity">
    <text evidence="1">Belongs to the eukaryotic ribosomal protein eL13 family.</text>
</comment>
<protein>
    <recommendedName>
        <fullName evidence="4">Large ribosomal subunit protein eL13</fullName>
    </recommendedName>
    <alternativeName>
        <fullName evidence="5">60S ribosomal protein L13</fullName>
    </alternativeName>
</protein>
<reference evidence="6" key="2">
    <citation type="submission" date="2025-09" db="UniProtKB">
        <authorList>
            <consortium name="Ensembl"/>
        </authorList>
    </citation>
    <scope>IDENTIFICATION</scope>
</reference>
<dbReference type="Ensembl" id="ENSCGRT00001009751.1">
    <property type="protein sequence ID" value="ENSCGRP00001006225.1"/>
    <property type="gene ID" value="ENSCGRG00001008381.1"/>
</dbReference>
<dbReference type="AlphaFoldDB" id="A0A8C2LM30"/>
<dbReference type="Proteomes" id="UP000694386">
    <property type="component" value="Unplaced"/>
</dbReference>
<proteinExistence type="inferred from homology"/>
<dbReference type="GO" id="GO:0003735">
    <property type="term" value="F:structural constituent of ribosome"/>
    <property type="evidence" value="ECO:0007669"/>
    <property type="project" value="InterPro"/>
</dbReference>
<evidence type="ECO:0000256" key="2">
    <source>
        <dbReference type="ARBA" id="ARBA00022980"/>
    </source>
</evidence>
<keyword evidence="3" id="KW-0687">Ribonucleoprotein</keyword>
<dbReference type="Pfam" id="PF01294">
    <property type="entry name" value="Ribosomal_L13e"/>
    <property type="match status" value="1"/>
</dbReference>
<dbReference type="PANTHER" id="PTHR11722">
    <property type="entry name" value="60S RIBOSOMAL PROTEIN L13"/>
    <property type="match status" value="1"/>
</dbReference>
<dbReference type="GO" id="GO:0006412">
    <property type="term" value="P:translation"/>
    <property type="evidence" value="ECO:0007669"/>
    <property type="project" value="InterPro"/>
</dbReference>
<evidence type="ECO:0000256" key="4">
    <source>
        <dbReference type="ARBA" id="ARBA00035216"/>
    </source>
</evidence>
<organism evidence="6 7">
    <name type="scientific">Cricetulus griseus</name>
    <name type="common">Chinese hamster</name>
    <name type="synonym">Cricetulus barabensis griseus</name>
    <dbReference type="NCBI Taxonomy" id="10029"/>
    <lineage>
        <taxon>Eukaryota</taxon>
        <taxon>Metazoa</taxon>
        <taxon>Chordata</taxon>
        <taxon>Craniata</taxon>
        <taxon>Vertebrata</taxon>
        <taxon>Euteleostomi</taxon>
        <taxon>Mammalia</taxon>
        <taxon>Eutheria</taxon>
        <taxon>Euarchontoglires</taxon>
        <taxon>Glires</taxon>
        <taxon>Rodentia</taxon>
        <taxon>Myomorpha</taxon>
        <taxon>Muroidea</taxon>
        <taxon>Cricetidae</taxon>
        <taxon>Cricetinae</taxon>
        <taxon>Cricetulus</taxon>
    </lineage>
</organism>
<dbReference type="HAMAP" id="MF_00499">
    <property type="entry name" value="Ribosomal_eL13"/>
    <property type="match status" value="1"/>
</dbReference>